<dbReference type="InterPro" id="IPR006297">
    <property type="entry name" value="EF-4"/>
</dbReference>
<dbReference type="GO" id="GO:0045727">
    <property type="term" value="P:positive regulation of translation"/>
    <property type="evidence" value="ECO:0007669"/>
    <property type="project" value="TreeGrafter"/>
</dbReference>
<sequence length="66" mass="7339">MINKIDLPNADVEKTKKQLVDFLGVKEEEIFEMSAKTGVGTEHLLQTVIKKIPSPKESSIRSRQGG</sequence>
<comment type="caution">
    <text evidence="1">The sequence shown here is derived from an EMBL/GenBank/DDBJ whole genome shotgun (WGS) entry which is preliminary data.</text>
</comment>
<dbReference type="SUPFAM" id="SSF52540">
    <property type="entry name" value="P-loop containing nucleoside triphosphate hydrolases"/>
    <property type="match status" value="1"/>
</dbReference>
<reference evidence="1 2" key="1">
    <citation type="submission" date="2017-09" db="EMBL/GenBank/DDBJ databases">
        <title>Depth-based differentiation of microbial function through sediment-hosted aquifers and enrichment of novel symbionts in the deep terrestrial subsurface.</title>
        <authorList>
            <person name="Probst A.J."/>
            <person name="Ladd B."/>
            <person name="Jarett J.K."/>
            <person name="Geller-Mcgrath D.E."/>
            <person name="Sieber C.M."/>
            <person name="Emerson J.B."/>
            <person name="Anantharaman K."/>
            <person name="Thomas B.C."/>
            <person name="Malmstrom R."/>
            <person name="Stieglmeier M."/>
            <person name="Klingl A."/>
            <person name="Woyke T."/>
            <person name="Ryan C.M."/>
            <person name="Banfield J.F."/>
        </authorList>
    </citation>
    <scope>NUCLEOTIDE SEQUENCE [LARGE SCALE GENOMIC DNA]</scope>
    <source>
        <strain evidence="1">CG23_combo_of_CG06-09_8_20_14_all_35_49</strain>
    </source>
</reference>
<dbReference type="EMBL" id="PCRE01000044">
    <property type="protein sequence ID" value="PIP14822.1"/>
    <property type="molecule type" value="Genomic_DNA"/>
</dbReference>
<dbReference type="InterPro" id="IPR027417">
    <property type="entry name" value="P-loop_NTPase"/>
</dbReference>
<dbReference type="PANTHER" id="PTHR43512">
    <property type="entry name" value="TRANSLATION FACTOR GUF1-RELATED"/>
    <property type="match status" value="1"/>
</dbReference>
<gene>
    <name evidence="1" type="ORF">COX47_03205</name>
</gene>
<accession>A0A2G9Y6G0</accession>
<protein>
    <recommendedName>
        <fullName evidence="3">Tr-type G domain-containing protein</fullName>
    </recommendedName>
</protein>
<dbReference type="GO" id="GO:0005525">
    <property type="term" value="F:GTP binding"/>
    <property type="evidence" value="ECO:0007669"/>
    <property type="project" value="InterPro"/>
</dbReference>
<evidence type="ECO:0000313" key="2">
    <source>
        <dbReference type="Proteomes" id="UP000231025"/>
    </source>
</evidence>
<dbReference type="Proteomes" id="UP000231025">
    <property type="component" value="Unassembled WGS sequence"/>
</dbReference>
<dbReference type="PANTHER" id="PTHR43512:SF4">
    <property type="entry name" value="TRANSLATION FACTOR GUF1 HOMOLOG, CHLOROPLASTIC"/>
    <property type="match status" value="1"/>
</dbReference>
<proteinExistence type="predicted"/>
<dbReference type="Gene3D" id="3.40.50.300">
    <property type="entry name" value="P-loop containing nucleotide triphosphate hydrolases"/>
    <property type="match status" value="1"/>
</dbReference>
<organism evidence="1 2">
    <name type="scientific">Candidatus Roizmanbacteria bacterium CG23_combo_of_CG06-09_8_20_14_all_35_49</name>
    <dbReference type="NCBI Taxonomy" id="1974863"/>
    <lineage>
        <taxon>Bacteria</taxon>
        <taxon>Candidatus Roizmaniibacteriota</taxon>
    </lineage>
</organism>
<feature type="non-terminal residue" evidence="1">
    <location>
        <position position="66"/>
    </location>
</feature>
<evidence type="ECO:0008006" key="3">
    <source>
        <dbReference type="Google" id="ProtNLM"/>
    </source>
</evidence>
<dbReference type="GO" id="GO:0043022">
    <property type="term" value="F:ribosome binding"/>
    <property type="evidence" value="ECO:0007669"/>
    <property type="project" value="TreeGrafter"/>
</dbReference>
<dbReference type="AlphaFoldDB" id="A0A2G9Y6G0"/>
<evidence type="ECO:0000313" key="1">
    <source>
        <dbReference type="EMBL" id="PIP14822.1"/>
    </source>
</evidence>
<name>A0A2G9Y6G0_9BACT</name>